<reference evidence="3 4" key="1">
    <citation type="submission" date="2022-06" db="EMBL/GenBank/DDBJ databases">
        <title>Halogeometricum sp. a new haloarchaeum isolate from saline soil.</title>
        <authorList>
            <person name="Strakova D."/>
            <person name="Galisteo C."/>
            <person name="Sanchez-Porro C."/>
            <person name="Ventosa A."/>
        </authorList>
    </citation>
    <scope>NUCLEOTIDE SEQUENCE [LARGE SCALE GENOMIC DNA]</scope>
    <source>
        <strain evidence="4">S3BR25-2</strain>
    </source>
</reference>
<proteinExistence type="predicted"/>
<feature type="transmembrane region" description="Helical" evidence="2">
    <location>
        <begin position="95"/>
        <end position="115"/>
    </location>
</feature>
<feature type="transmembrane region" description="Helical" evidence="2">
    <location>
        <begin position="39"/>
        <end position="59"/>
    </location>
</feature>
<evidence type="ECO:0000313" key="4">
    <source>
        <dbReference type="Proteomes" id="UP001254813"/>
    </source>
</evidence>
<dbReference type="EMBL" id="JAMQOQ010000004">
    <property type="protein sequence ID" value="MDS0295619.1"/>
    <property type="molecule type" value="Genomic_DNA"/>
</dbReference>
<dbReference type="PANTHER" id="PTHR35531">
    <property type="entry name" value="INNER MEMBRANE PROTEIN YBCI-RELATED"/>
    <property type="match status" value="1"/>
</dbReference>
<name>A0ABU2G4A7_9EURY</name>
<dbReference type="PANTHER" id="PTHR35531:SF1">
    <property type="entry name" value="INNER MEMBRANE PROTEIN YBCI-RELATED"/>
    <property type="match status" value="1"/>
</dbReference>
<dbReference type="Pfam" id="PF04307">
    <property type="entry name" value="YdjM"/>
    <property type="match status" value="1"/>
</dbReference>
<evidence type="ECO:0000313" key="3">
    <source>
        <dbReference type="EMBL" id="MDS0295619.1"/>
    </source>
</evidence>
<dbReference type="RefSeq" id="WP_310929551.1">
    <property type="nucleotide sequence ID" value="NZ_JAMQOQ010000004.1"/>
</dbReference>
<comment type="caution">
    <text evidence="3">The sequence shown here is derived from an EMBL/GenBank/DDBJ whole genome shotgun (WGS) entry which is preliminary data.</text>
</comment>
<sequence>MSLPGPALDHLAYLLFAVATHAALGYALVSALTDRPRRAGVLGAVLPDADLLFPLAWTFPFDHRGLTHTLAFAAAAAAVLAVARRPQWSAEAAALGLVSHLVVDSFTQSGVAWLYPLTAERVGVAASIHSGWGAALLWGVVALALVVDRRSADGETRADGPADAESADASEAPGAPRS</sequence>
<keyword evidence="3" id="KW-0378">Hydrolase</keyword>
<feature type="transmembrane region" description="Helical" evidence="2">
    <location>
        <begin position="12"/>
        <end position="32"/>
    </location>
</feature>
<evidence type="ECO:0000256" key="2">
    <source>
        <dbReference type="SAM" id="Phobius"/>
    </source>
</evidence>
<gene>
    <name evidence="3" type="ORF">NDI79_15705</name>
</gene>
<feature type="compositionally biased region" description="Low complexity" evidence="1">
    <location>
        <begin position="161"/>
        <end position="178"/>
    </location>
</feature>
<keyword evidence="4" id="KW-1185">Reference proteome</keyword>
<accession>A0ABU2G4A7</accession>
<dbReference type="InterPro" id="IPR007404">
    <property type="entry name" value="YdjM-like"/>
</dbReference>
<feature type="transmembrane region" description="Helical" evidence="2">
    <location>
        <begin position="127"/>
        <end position="147"/>
    </location>
</feature>
<organism evidence="3 4">
    <name type="scientific">Halogeometricum luteum</name>
    <dbReference type="NCBI Taxonomy" id="2950537"/>
    <lineage>
        <taxon>Archaea</taxon>
        <taxon>Methanobacteriati</taxon>
        <taxon>Methanobacteriota</taxon>
        <taxon>Stenosarchaea group</taxon>
        <taxon>Halobacteria</taxon>
        <taxon>Halobacteriales</taxon>
        <taxon>Haloferacaceae</taxon>
        <taxon>Halogeometricum</taxon>
    </lineage>
</organism>
<keyword evidence="2" id="KW-0812">Transmembrane</keyword>
<feature type="region of interest" description="Disordered" evidence="1">
    <location>
        <begin position="154"/>
        <end position="178"/>
    </location>
</feature>
<evidence type="ECO:0000256" key="1">
    <source>
        <dbReference type="SAM" id="MobiDB-lite"/>
    </source>
</evidence>
<dbReference type="Proteomes" id="UP001254813">
    <property type="component" value="Unassembled WGS sequence"/>
</dbReference>
<feature type="transmembrane region" description="Helical" evidence="2">
    <location>
        <begin position="65"/>
        <end position="83"/>
    </location>
</feature>
<keyword evidence="2" id="KW-1133">Transmembrane helix</keyword>
<protein>
    <submittedName>
        <fullName evidence="3">Metal-dependent hydrolase</fullName>
    </submittedName>
</protein>
<dbReference type="GO" id="GO:0016787">
    <property type="term" value="F:hydrolase activity"/>
    <property type="evidence" value="ECO:0007669"/>
    <property type="project" value="UniProtKB-KW"/>
</dbReference>
<keyword evidence="2" id="KW-0472">Membrane</keyword>